<reference evidence="1" key="1">
    <citation type="submission" date="2023-07" db="EMBL/GenBank/DDBJ databases">
        <title>Chromosome-level genome assembly of Artemia franciscana.</title>
        <authorList>
            <person name="Jo E."/>
        </authorList>
    </citation>
    <scope>NUCLEOTIDE SEQUENCE</scope>
    <source>
        <tissue evidence="1">Whole body</tissue>
    </source>
</reference>
<dbReference type="AlphaFoldDB" id="A0AA88LDR6"/>
<evidence type="ECO:0000313" key="1">
    <source>
        <dbReference type="EMBL" id="KAK2722669.1"/>
    </source>
</evidence>
<name>A0AA88LDR6_ARTSF</name>
<dbReference type="Proteomes" id="UP001187531">
    <property type="component" value="Unassembled WGS sequence"/>
</dbReference>
<organism evidence="1 2">
    <name type="scientific">Artemia franciscana</name>
    <name type="common">Brine shrimp</name>
    <name type="synonym">Artemia sanfranciscana</name>
    <dbReference type="NCBI Taxonomy" id="6661"/>
    <lineage>
        <taxon>Eukaryota</taxon>
        <taxon>Metazoa</taxon>
        <taxon>Ecdysozoa</taxon>
        <taxon>Arthropoda</taxon>
        <taxon>Crustacea</taxon>
        <taxon>Branchiopoda</taxon>
        <taxon>Anostraca</taxon>
        <taxon>Artemiidae</taxon>
        <taxon>Artemia</taxon>
    </lineage>
</organism>
<dbReference type="EMBL" id="JAVRJZ010000005">
    <property type="protein sequence ID" value="KAK2722669.1"/>
    <property type="molecule type" value="Genomic_DNA"/>
</dbReference>
<comment type="caution">
    <text evidence="1">The sequence shown here is derived from an EMBL/GenBank/DDBJ whole genome shotgun (WGS) entry which is preliminary data.</text>
</comment>
<protein>
    <submittedName>
        <fullName evidence="1">Uncharacterized protein</fullName>
    </submittedName>
</protein>
<accession>A0AA88LDR6</accession>
<keyword evidence="2" id="KW-1185">Reference proteome</keyword>
<sequence>MNQLRVHKEEADIDKGDIPPSILYTARGKLLMDEEKSRVGPLERFSDQRVVDASRHIVDKHSNMFPYERILLQNVGSWERSRNVRRGEES</sequence>
<gene>
    <name evidence="1" type="ORF">QYM36_003002</name>
</gene>
<proteinExistence type="predicted"/>
<evidence type="ECO:0000313" key="2">
    <source>
        <dbReference type="Proteomes" id="UP001187531"/>
    </source>
</evidence>